<organism evidence="1 2">
    <name type="scientific">Sporosarcina globispora</name>
    <name type="common">Bacillus globisporus</name>
    <dbReference type="NCBI Taxonomy" id="1459"/>
    <lineage>
        <taxon>Bacteria</taxon>
        <taxon>Bacillati</taxon>
        <taxon>Bacillota</taxon>
        <taxon>Bacilli</taxon>
        <taxon>Bacillales</taxon>
        <taxon>Caryophanaceae</taxon>
        <taxon>Sporosarcina</taxon>
    </lineage>
</organism>
<evidence type="ECO:0000313" key="2">
    <source>
        <dbReference type="Proteomes" id="UP000037109"/>
    </source>
</evidence>
<evidence type="ECO:0000313" key="1">
    <source>
        <dbReference type="EMBL" id="KON87999.1"/>
    </source>
</evidence>
<reference evidence="2" key="1">
    <citation type="submission" date="2015-07" db="EMBL/GenBank/DDBJ databases">
        <title>Fjat-10036 dsm4.</title>
        <authorList>
            <person name="Liu B."/>
            <person name="Wang J."/>
            <person name="Zhu Y."/>
            <person name="Liu G."/>
            <person name="Chen Q."/>
            <person name="Chen Z."/>
            <person name="Lan J."/>
            <person name="Che J."/>
            <person name="Ge C."/>
            <person name="Shi H."/>
            <person name="Pan Z."/>
            <person name="Liu X."/>
        </authorList>
    </citation>
    <scope>NUCLEOTIDE SEQUENCE [LARGE SCALE GENOMIC DNA]</scope>
    <source>
        <strain evidence="2">DSM 4</strain>
    </source>
</reference>
<protein>
    <submittedName>
        <fullName evidence="1">Uncharacterized protein</fullName>
    </submittedName>
</protein>
<name>A0A0M0GDT2_SPOGL</name>
<proteinExistence type="predicted"/>
<accession>A0A0M0GDT2</accession>
<dbReference type="PATRIC" id="fig|1459.3.peg.3233"/>
<gene>
    <name evidence="1" type="ORF">AF332_14985</name>
</gene>
<comment type="caution">
    <text evidence="1">The sequence shown here is derived from an EMBL/GenBank/DDBJ whole genome shotgun (WGS) entry which is preliminary data.</text>
</comment>
<dbReference type="AlphaFoldDB" id="A0A0M0GDT2"/>
<sequence>MFISYLLILLIFYKSAISRVAASLAYVSDFINGYEKTILKGLANPFVMTIFKDCNPRKNSRE</sequence>
<dbReference type="EMBL" id="LGUF01000007">
    <property type="protein sequence ID" value="KON87999.1"/>
    <property type="molecule type" value="Genomic_DNA"/>
</dbReference>
<dbReference type="Proteomes" id="UP000037109">
    <property type="component" value="Unassembled WGS sequence"/>
</dbReference>
<keyword evidence="2" id="KW-1185">Reference proteome</keyword>